<evidence type="ECO:0000313" key="10">
    <source>
        <dbReference type="Proteomes" id="UP000266506"/>
    </source>
</evidence>
<dbReference type="FunCoup" id="A0A397RSB6">
    <property type="interactions" value="23"/>
</dbReference>
<feature type="domain" description="CstA N-terminal" evidence="8">
    <location>
        <begin position="158"/>
        <end position="295"/>
    </location>
</feature>
<evidence type="ECO:0000256" key="3">
    <source>
        <dbReference type="ARBA" id="ARBA00022475"/>
    </source>
</evidence>
<feature type="transmembrane region" description="Helical" evidence="7">
    <location>
        <begin position="185"/>
        <end position="205"/>
    </location>
</feature>
<accession>A0A397RSB6</accession>
<dbReference type="AlphaFoldDB" id="A0A397RSB6"/>
<keyword evidence="10" id="KW-1185">Reference proteome</keyword>
<keyword evidence="4 7" id="KW-0812">Transmembrane</keyword>
<protein>
    <submittedName>
        <fullName evidence="9">Carbon starvation protein CstA</fullName>
    </submittedName>
</protein>
<dbReference type="PANTHER" id="PTHR30252:SF4">
    <property type="entry name" value="CARBON STARVATION"/>
    <property type="match status" value="1"/>
</dbReference>
<dbReference type="RefSeq" id="WP_119016482.1">
    <property type="nucleotide sequence ID" value="NZ_QXEV01000015.1"/>
</dbReference>
<feature type="domain" description="CstA N-terminal" evidence="8">
    <location>
        <begin position="314"/>
        <end position="441"/>
    </location>
</feature>
<gene>
    <name evidence="9" type="ORF">EI71_01354</name>
</gene>
<dbReference type="GO" id="GO:0005886">
    <property type="term" value="C:plasma membrane"/>
    <property type="evidence" value="ECO:0007669"/>
    <property type="project" value="UniProtKB-SubCell"/>
</dbReference>
<feature type="transmembrane region" description="Helical" evidence="7">
    <location>
        <begin position="230"/>
        <end position="248"/>
    </location>
</feature>
<proteinExistence type="inferred from homology"/>
<evidence type="ECO:0000313" key="9">
    <source>
        <dbReference type="EMBL" id="RIA75616.1"/>
    </source>
</evidence>
<evidence type="ECO:0000256" key="1">
    <source>
        <dbReference type="ARBA" id="ARBA00004651"/>
    </source>
</evidence>
<feature type="transmembrane region" description="Helical" evidence="7">
    <location>
        <begin position="459"/>
        <end position="479"/>
    </location>
</feature>
<dbReference type="Proteomes" id="UP000266506">
    <property type="component" value="Unassembled WGS sequence"/>
</dbReference>
<evidence type="ECO:0000256" key="4">
    <source>
        <dbReference type="ARBA" id="ARBA00022692"/>
    </source>
</evidence>
<dbReference type="InParanoid" id="A0A397RSB6"/>
<feature type="transmembrane region" description="Helical" evidence="7">
    <location>
        <begin position="397"/>
        <end position="418"/>
    </location>
</feature>
<comment type="subcellular location">
    <subcellularLocation>
        <location evidence="1">Cell membrane</location>
        <topology evidence="1">Multi-pass membrane protein</topology>
    </subcellularLocation>
</comment>
<dbReference type="GO" id="GO:0009267">
    <property type="term" value="P:cellular response to starvation"/>
    <property type="evidence" value="ECO:0007669"/>
    <property type="project" value="InterPro"/>
</dbReference>
<dbReference type="OrthoDB" id="9761224at2"/>
<dbReference type="Pfam" id="PF02554">
    <property type="entry name" value="CstA"/>
    <property type="match status" value="3"/>
</dbReference>
<feature type="transmembrane region" description="Helical" evidence="7">
    <location>
        <begin position="66"/>
        <end position="93"/>
    </location>
</feature>
<feature type="transmembrane region" description="Helical" evidence="7">
    <location>
        <begin position="425"/>
        <end position="447"/>
    </location>
</feature>
<feature type="domain" description="CstA N-terminal" evidence="8">
    <location>
        <begin position="3"/>
        <end position="154"/>
    </location>
</feature>
<comment type="similarity">
    <text evidence="2">Belongs to the peptide transporter carbon starvation (CstA) (TC 2.A.114) family.</text>
</comment>
<dbReference type="PANTHER" id="PTHR30252">
    <property type="entry name" value="INNER MEMBRANE PEPTIDE TRANSPORTER"/>
    <property type="match status" value="1"/>
</dbReference>
<evidence type="ECO:0000256" key="5">
    <source>
        <dbReference type="ARBA" id="ARBA00022989"/>
    </source>
</evidence>
<keyword evidence="6 7" id="KW-0472">Membrane</keyword>
<keyword evidence="3" id="KW-1003">Cell membrane</keyword>
<name>A0A397RSB6_9MOLU</name>
<feature type="transmembrane region" description="Helical" evidence="7">
    <location>
        <begin position="319"/>
        <end position="339"/>
    </location>
</feature>
<evidence type="ECO:0000256" key="6">
    <source>
        <dbReference type="ARBA" id="ARBA00023136"/>
    </source>
</evidence>
<dbReference type="InterPro" id="IPR003706">
    <property type="entry name" value="CstA_N"/>
</dbReference>
<evidence type="ECO:0000259" key="8">
    <source>
        <dbReference type="Pfam" id="PF02554"/>
    </source>
</evidence>
<feature type="transmembrane region" description="Helical" evidence="7">
    <location>
        <begin position="159"/>
        <end position="178"/>
    </location>
</feature>
<reference evidence="9 10" key="1">
    <citation type="submission" date="2018-08" db="EMBL/GenBank/DDBJ databases">
        <title>Genomic Encyclopedia of Archaeal and Bacterial Type Strains, Phase II (KMG-II): from individual species to whole genera.</title>
        <authorList>
            <person name="Goeker M."/>
        </authorList>
    </citation>
    <scope>NUCLEOTIDE SEQUENCE [LARGE SCALE GENOMIC DNA]</scope>
    <source>
        <strain evidence="9 10">ATCC 27112</strain>
    </source>
</reference>
<feature type="transmembrane region" description="Helical" evidence="7">
    <location>
        <begin position="367"/>
        <end position="385"/>
    </location>
</feature>
<comment type="caution">
    <text evidence="9">The sequence shown here is derived from an EMBL/GenBank/DDBJ whole genome shotgun (WGS) entry which is preliminary data.</text>
</comment>
<keyword evidence="5 7" id="KW-1133">Transmembrane helix</keyword>
<dbReference type="EMBL" id="QXEV01000015">
    <property type="protein sequence ID" value="RIA75616.1"/>
    <property type="molecule type" value="Genomic_DNA"/>
</dbReference>
<evidence type="ECO:0000256" key="7">
    <source>
        <dbReference type="SAM" id="Phobius"/>
    </source>
</evidence>
<feature type="transmembrane region" description="Helical" evidence="7">
    <location>
        <begin position="269"/>
        <end position="292"/>
    </location>
</feature>
<organism evidence="9 10">
    <name type="scientific">Anaeroplasma bactoclasticum</name>
    <dbReference type="NCBI Taxonomy" id="2088"/>
    <lineage>
        <taxon>Bacteria</taxon>
        <taxon>Bacillati</taxon>
        <taxon>Mycoplasmatota</taxon>
        <taxon>Mollicutes</taxon>
        <taxon>Anaeroplasmatales</taxon>
        <taxon>Anaeroplasmataceae</taxon>
        <taxon>Anaeroplasma</taxon>
    </lineage>
</organism>
<sequence>MITFFISLFVLVGGYLIYSRVSEKIFKIDDRKTPAIKNPDGVDITPLPKWKSFLIELLNIAGTGPIFGAISGALFGPIVFIWIVLGCILGGAVHDYFSGMISSRNNGESIVKLAGKYSGKAIEIIMRVFSIILLILVTAVFVVSPSTLLESLTSGNVKAWIWMIIILIYYFVSTIVPIDKVIGKLYPIFGIVLISMAIAVIIGIMSNSNEYPMLELFNNFKDFSKANNSLPWWPFMMTTVACGAVSGFHATQSPMIAKCIKSEKEGRQIFYGAMVAEGIIALIWAAAAMAFFRVNTEEGWNLLNTIGGSSSSVNDISKGVLGTFGTILAIVGVVICPITSGDTALRSLRLIVGEAINADPKKLKNRLLLTIPLFACVIGISIWNFTNPSNFNILWRWFAWSNQVLAAICLWVSSGYLYKTRKKKYISLFTAIPAMFMTAVVTTYILAEPNLALGKWISYVTAIYIGIGLTIVISGFYLFKLITKKDSDLILEDEE</sequence>
<dbReference type="InterPro" id="IPR051605">
    <property type="entry name" value="CstA"/>
</dbReference>
<evidence type="ECO:0000256" key="2">
    <source>
        <dbReference type="ARBA" id="ARBA00007755"/>
    </source>
</evidence>
<feature type="transmembrane region" description="Helical" evidence="7">
    <location>
        <begin position="124"/>
        <end position="144"/>
    </location>
</feature>